<dbReference type="InterPro" id="IPR000467">
    <property type="entry name" value="G_patch_dom"/>
</dbReference>
<dbReference type="GO" id="GO:0003676">
    <property type="term" value="F:nucleic acid binding"/>
    <property type="evidence" value="ECO:0007669"/>
    <property type="project" value="InterPro"/>
</dbReference>
<dbReference type="PANTHER" id="PTHR23329:SF1">
    <property type="entry name" value="TUFTELIN-INTERACTING PROTEIN 11"/>
    <property type="match status" value="1"/>
</dbReference>
<evidence type="ECO:0000256" key="4">
    <source>
        <dbReference type="ARBA" id="ARBA00022728"/>
    </source>
</evidence>
<feature type="compositionally biased region" description="Polar residues" evidence="9">
    <location>
        <begin position="121"/>
        <end position="143"/>
    </location>
</feature>
<feature type="coiled-coil region" evidence="8">
    <location>
        <begin position="358"/>
        <end position="406"/>
    </location>
</feature>
<keyword evidence="5 7" id="KW-0508">mRNA splicing</keyword>
<evidence type="ECO:0000256" key="8">
    <source>
        <dbReference type="SAM" id="Coils"/>
    </source>
</evidence>
<feature type="compositionally biased region" description="Basic and acidic residues" evidence="9">
    <location>
        <begin position="162"/>
        <end position="182"/>
    </location>
</feature>
<evidence type="ECO:0000256" key="2">
    <source>
        <dbReference type="ARBA" id="ARBA00010900"/>
    </source>
</evidence>
<sequence>MDEDQEMERFEMDNDFEEGQWINGEFYYKKRKEKRTQTRDDVLYGVFAGSDDDDDDDYSSKKRRKDLSKKQDLTKPVNFISTGTFMPNQDVVDNNRDSKEHGEKDGYVSEDRPGLGLGMGSASTSGAGLGFTSSNGDRNNGSDENIDDGDDHNFLPTAFGKKIKEGAMRREREKEREKLEKKRGQRQSSDQDGFGNAGKFYNNGIGMKLLEKMGYRGGGLGKNEQGIVAPIEVKMRAKNSGIGFSDAREAPPPPLPILQQQNKSTVGAVQPAASRTKERLWSKQSRLKKKKEEEVYVTAEELLASKQEQNLEVVQKVYDMRGPQVRVYTNLSDLNAEEKAKEEDVPMPELQHNIGLIVRLAEADIQEIDRDLRRERETALSLKKEKEKLESEAAFQKRQLDNMEEIMRVLDQVAEESTSGTLTLDFLARCFSDLHKRYADSYKLCNLSCIACSYALPLFIREFQCWDPLRNPSRGLELVSTWKTLLQGEECLDIWDVSSPYTQLVSEVVLPAVRISGINTWQPRDPEPMLRFLDLWEKLLPPSVLTAILDNIVLPKLSAAADTWEPHQETIPIHTWVHPWLPRIEHKLEGIYQVIRFKLSSVLGAWHPSDASTYTILSPWKTVFDAVSWEQLMLRFIVPKLQLVLQEFEVNPASQKLDQFFWVIKWASVIPIHIMVDMMEKFFFTKWLQVLYHWLCSNPNFEEVMKWYNGWKELIPEELLANESIRFQINRGLDMMSQAVDGMEVVQPGLKENISYLRVREQRQFEAQQKAATYAQQQAAAALGGANADGVHDLSLKEVIEAHAQHHGLLFKIKPGRMHNGHQIYGFGNVSIIIDSLHQKVYAQHEETWSLESLQGLLELHNKSLGKRH</sequence>
<evidence type="ECO:0000256" key="7">
    <source>
        <dbReference type="PIRNR" id="PIRNR017706"/>
    </source>
</evidence>
<dbReference type="InterPro" id="IPR022783">
    <property type="entry name" value="GCFC_dom"/>
</dbReference>
<protein>
    <recommendedName>
        <fullName evidence="10">G-patch domain-containing protein</fullName>
    </recommendedName>
</protein>
<dbReference type="SMART" id="SM00443">
    <property type="entry name" value="G_patch"/>
    <property type="match status" value="1"/>
</dbReference>
<keyword evidence="8" id="KW-0175">Coiled coil</keyword>
<dbReference type="InterPro" id="IPR045211">
    <property type="entry name" value="TFP11/STIP/Ntr1"/>
</dbReference>
<dbReference type="STRING" id="3818.A0A444XDN8"/>
<keyword evidence="6 7" id="KW-0539">Nucleus</keyword>
<reference evidence="11 14" key="2">
    <citation type="submission" date="2020-01" db="EMBL/GenBank/DDBJ databases">
        <title>Genome sequence of Arachis hypogaea, cultivar Shitouqi.</title>
        <authorList>
            <person name="Zhuang W."/>
            <person name="Chen H."/>
            <person name="Varshney R."/>
            <person name="Wang D."/>
            <person name="Ming R."/>
        </authorList>
    </citation>
    <scope>NUCLEOTIDE SEQUENCE [LARGE SCALE GENOMIC DNA]</scope>
    <source>
        <tissue evidence="11">Young leaf</tissue>
    </source>
</reference>
<name>A0A444XDN8_ARAHY</name>
<evidence type="ECO:0000256" key="3">
    <source>
        <dbReference type="ARBA" id="ARBA00022664"/>
    </source>
</evidence>
<dbReference type="EMBL" id="SDMP01000019">
    <property type="protein sequence ID" value="RYQ87854.1"/>
    <property type="molecule type" value="Genomic_DNA"/>
</dbReference>
<dbReference type="InterPro" id="IPR022159">
    <property type="entry name" value="STIP/TFIP11_N"/>
</dbReference>
<accession>A0A444XDN8</accession>
<feature type="region of interest" description="Disordered" evidence="9">
    <location>
        <begin position="32"/>
        <end position="198"/>
    </location>
</feature>
<comment type="similarity">
    <text evidence="2 7">Belongs to the TFP11/STIP family.</text>
</comment>
<keyword evidence="13" id="KW-1185">Reference proteome</keyword>
<dbReference type="EMBL" id="CP031001">
    <property type="protein sequence ID" value="QHN76373.1"/>
    <property type="molecule type" value="Genomic_DNA"/>
</dbReference>
<evidence type="ECO:0000256" key="9">
    <source>
        <dbReference type="SAM" id="MobiDB-lite"/>
    </source>
</evidence>
<evidence type="ECO:0000313" key="12">
    <source>
        <dbReference type="EMBL" id="RYQ87854.1"/>
    </source>
</evidence>
<dbReference type="Pfam" id="PF01585">
    <property type="entry name" value="G-patch"/>
    <property type="match status" value="1"/>
</dbReference>
<evidence type="ECO:0000256" key="1">
    <source>
        <dbReference type="ARBA" id="ARBA00004123"/>
    </source>
</evidence>
<evidence type="ECO:0000313" key="13">
    <source>
        <dbReference type="Proteomes" id="UP000289738"/>
    </source>
</evidence>
<dbReference type="PROSITE" id="PS50174">
    <property type="entry name" value="G_PATCH"/>
    <property type="match status" value="1"/>
</dbReference>
<dbReference type="GO" id="GO:0071008">
    <property type="term" value="C:U2-type post-mRNA release spliceosomal complex"/>
    <property type="evidence" value="ECO:0007669"/>
    <property type="project" value="TreeGrafter"/>
</dbReference>
<evidence type="ECO:0000259" key="10">
    <source>
        <dbReference type="PROSITE" id="PS50174"/>
    </source>
</evidence>
<dbReference type="PANTHER" id="PTHR23329">
    <property type="entry name" value="TUFTELIN-INTERACTING PROTEIN 11-RELATED"/>
    <property type="match status" value="1"/>
</dbReference>
<dbReference type="InterPro" id="IPR024933">
    <property type="entry name" value="TFP11"/>
</dbReference>
<dbReference type="GO" id="GO:0000390">
    <property type="term" value="P:spliceosomal complex disassembly"/>
    <property type="evidence" value="ECO:0007669"/>
    <property type="project" value="InterPro"/>
</dbReference>
<evidence type="ECO:0000313" key="11">
    <source>
        <dbReference type="EMBL" id="QHN76373.1"/>
    </source>
</evidence>
<evidence type="ECO:0000313" key="14">
    <source>
        <dbReference type="Proteomes" id="UP000464620"/>
    </source>
</evidence>
<proteinExistence type="inferred from homology"/>
<keyword evidence="3 7" id="KW-0507">mRNA processing</keyword>
<gene>
    <name evidence="12" type="ORF">Ahy_B09g095394</name>
    <name evidence="11" type="ORF">DS421_19g643320</name>
</gene>
<dbReference type="AlphaFoldDB" id="A0A444XDN8"/>
<keyword evidence="4 7" id="KW-0747">Spliceosome</keyword>
<feature type="compositionally biased region" description="Basic and acidic residues" evidence="9">
    <location>
        <begin position="93"/>
        <end position="113"/>
    </location>
</feature>
<dbReference type="PIRSF" id="PIRSF017706">
    <property type="entry name" value="TFIP11"/>
    <property type="match status" value="1"/>
</dbReference>
<feature type="region of interest" description="Disordered" evidence="9">
    <location>
        <begin position="255"/>
        <end position="281"/>
    </location>
</feature>
<evidence type="ECO:0000256" key="5">
    <source>
        <dbReference type="ARBA" id="ARBA00023187"/>
    </source>
</evidence>
<dbReference type="Proteomes" id="UP000289738">
    <property type="component" value="Chromosome B09"/>
</dbReference>
<evidence type="ECO:0000256" key="6">
    <source>
        <dbReference type="ARBA" id="ARBA00023242"/>
    </source>
</evidence>
<comment type="subcellular location">
    <subcellularLocation>
        <location evidence="1 7">Nucleus</location>
    </subcellularLocation>
</comment>
<dbReference type="Pfam" id="PF07842">
    <property type="entry name" value="GCFC"/>
    <property type="match status" value="1"/>
</dbReference>
<dbReference type="Proteomes" id="UP000464620">
    <property type="component" value="Chromosome B09"/>
</dbReference>
<organism evidence="12 13">
    <name type="scientific">Arachis hypogaea</name>
    <name type="common">Peanut</name>
    <dbReference type="NCBI Taxonomy" id="3818"/>
    <lineage>
        <taxon>Eukaryota</taxon>
        <taxon>Viridiplantae</taxon>
        <taxon>Streptophyta</taxon>
        <taxon>Embryophyta</taxon>
        <taxon>Tracheophyta</taxon>
        <taxon>Spermatophyta</taxon>
        <taxon>Magnoliopsida</taxon>
        <taxon>eudicotyledons</taxon>
        <taxon>Gunneridae</taxon>
        <taxon>Pentapetalae</taxon>
        <taxon>rosids</taxon>
        <taxon>fabids</taxon>
        <taxon>Fabales</taxon>
        <taxon>Fabaceae</taxon>
        <taxon>Papilionoideae</taxon>
        <taxon>50 kb inversion clade</taxon>
        <taxon>dalbergioids sensu lato</taxon>
        <taxon>Dalbergieae</taxon>
        <taxon>Pterocarpus clade</taxon>
        <taxon>Arachis</taxon>
    </lineage>
</organism>
<reference evidence="12 13" key="1">
    <citation type="submission" date="2019-01" db="EMBL/GenBank/DDBJ databases">
        <title>Sequencing of cultivated peanut Arachis hypogaea provides insights into genome evolution and oil improvement.</title>
        <authorList>
            <person name="Chen X."/>
        </authorList>
    </citation>
    <scope>NUCLEOTIDE SEQUENCE [LARGE SCALE GENOMIC DNA]</scope>
    <source>
        <strain evidence="13">cv. Fuhuasheng</strain>
        <strain evidence="12">GDAAS-fuhuasheng2018</strain>
        <tissue evidence="12">Leaves</tissue>
    </source>
</reference>
<feature type="domain" description="G-patch" evidence="10">
    <location>
        <begin position="202"/>
        <end position="247"/>
    </location>
</feature>
<dbReference type="Pfam" id="PF12457">
    <property type="entry name" value="TIP_N"/>
    <property type="match status" value="1"/>
</dbReference>